<evidence type="ECO:0000313" key="4">
    <source>
        <dbReference type="EMBL" id="GFS56835.1"/>
    </source>
</evidence>
<keyword evidence="2" id="KW-0067">ATP-binding</keyword>
<dbReference type="AlphaFoldDB" id="A0A8X6IT83"/>
<dbReference type="GO" id="GO:0005524">
    <property type="term" value="F:ATP binding"/>
    <property type="evidence" value="ECO:0007669"/>
    <property type="project" value="UniProtKB-KW"/>
</dbReference>
<sequence length="777" mass="90708">IVPSTVLRKSTLRPNWILFLVDYKIPNIDTNPTLKRCAVDLINKLPNVNLIEKVCNYSILGCDNLEEVIIRFEDMADLDFENVLYYWTEYVHKKWIDMLDGPYLAMRQPDDYDPEETWRHRDDPVCHDIRCRGINLHCWTIQTHLTKLMFTHLLNNVHAEDFEEMITLFEEKPKVWFKFYYKTVKTVTIRVCSDCVNDLLGEDIDLVDCPEEPTYTLEAIEVQSKNGSGKEHLHERCSREHDNDDGTGNTIQPEVVGGSTDVSLQSLEDQASQHLRLRAIKTLNPELYNSIKEELLDIFREPLGLLLGTPFSPTRRYVSDVLILGDRKERRSILQWIKGNGIDYPGNLYGYVEEETHVHVIHDCAYSNRSCRCRWRNHPGVRAAIKKPIRRPKYIRQFDWLYVILYFYLSKRGGEKEIWINGRIRRLPGQLEDLRWKALCQRAQDVLEGQGEGVFNHAESEESLHEGNKQAVHQCVRGSSKKGGRFEELCSLTQLLLSKYLCIPLTDVRKIILPSNADHNLKLHDPVNERHYLAACKLFSQTINSYTLLELKELLDKTQPVFYSNSATNPFKYYHDRKTSFTFLLDLLKFQCNDDEDKFRDLLYNIKNWFNKKGWYQIDNNEYKLNNKINTIAVIGPPNAGKNYFWDCFAAIALNVGHIGRVNNKTNQFALQEVIDKRLIVGNEINMEEGAKDDFKKLCEGKALNVRVKHCPDGIYYRTPVLLLSNNNLDICNDPTFKDVRLKVFYWRKCELLKKSDKQPYPMAVFDLYSYFNVSLV</sequence>
<keyword evidence="5" id="KW-1185">Reference proteome</keyword>
<feature type="non-terminal residue" evidence="4">
    <location>
        <position position="777"/>
    </location>
</feature>
<reference evidence="4" key="1">
    <citation type="submission" date="2020-08" db="EMBL/GenBank/DDBJ databases">
        <title>Multicomponent nature underlies the extraordinary mechanical properties of spider dragline silk.</title>
        <authorList>
            <person name="Kono N."/>
            <person name="Nakamura H."/>
            <person name="Mori M."/>
            <person name="Yoshida Y."/>
            <person name="Ohtoshi R."/>
            <person name="Malay A.D."/>
            <person name="Moran D.A.P."/>
            <person name="Tomita M."/>
            <person name="Numata K."/>
            <person name="Arakawa K."/>
        </authorList>
    </citation>
    <scope>NUCLEOTIDE SEQUENCE</scope>
</reference>
<evidence type="ECO:0000256" key="2">
    <source>
        <dbReference type="ARBA" id="ARBA00022840"/>
    </source>
</evidence>
<organism evidence="4 5">
    <name type="scientific">Trichonephila inaurata madagascariensis</name>
    <dbReference type="NCBI Taxonomy" id="2747483"/>
    <lineage>
        <taxon>Eukaryota</taxon>
        <taxon>Metazoa</taxon>
        <taxon>Ecdysozoa</taxon>
        <taxon>Arthropoda</taxon>
        <taxon>Chelicerata</taxon>
        <taxon>Arachnida</taxon>
        <taxon>Araneae</taxon>
        <taxon>Araneomorphae</taxon>
        <taxon>Entelegynae</taxon>
        <taxon>Araneoidea</taxon>
        <taxon>Nephilidae</taxon>
        <taxon>Trichonephila</taxon>
        <taxon>Trichonephila inaurata</taxon>
    </lineage>
</organism>
<dbReference type="EMBL" id="BMAV01027160">
    <property type="protein sequence ID" value="GFS56835.1"/>
    <property type="molecule type" value="Genomic_DNA"/>
</dbReference>
<dbReference type="OrthoDB" id="6436484at2759"/>
<evidence type="ECO:0000256" key="1">
    <source>
        <dbReference type="ARBA" id="ARBA00022741"/>
    </source>
</evidence>
<accession>A0A8X6IT83</accession>
<dbReference type="GO" id="GO:0019079">
    <property type="term" value="P:viral genome replication"/>
    <property type="evidence" value="ECO:0007669"/>
    <property type="project" value="InterPro"/>
</dbReference>
<proteinExistence type="predicted"/>
<evidence type="ECO:0000259" key="3">
    <source>
        <dbReference type="PROSITE" id="PS51206"/>
    </source>
</evidence>
<dbReference type="SUPFAM" id="SSF52540">
    <property type="entry name" value="P-loop containing nucleoside triphosphate hydrolases"/>
    <property type="match status" value="1"/>
</dbReference>
<dbReference type="InterPro" id="IPR027417">
    <property type="entry name" value="P-loop_NTPase"/>
</dbReference>
<dbReference type="PROSITE" id="PS51206">
    <property type="entry name" value="SF3_HELICASE_1"/>
    <property type="match status" value="1"/>
</dbReference>
<dbReference type="InterPro" id="IPR001257">
    <property type="entry name" value="Parvovirus_NS1_helicase"/>
</dbReference>
<dbReference type="InterPro" id="IPR014015">
    <property type="entry name" value="Helicase_SF3_DNA-vir"/>
</dbReference>
<dbReference type="Proteomes" id="UP000886998">
    <property type="component" value="Unassembled WGS sequence"/>
</dbReference>
<dbReference type="Gene3D" id="3.40.50.300">
    <property type="entry name" value="P-loop containing nucleotide triphosphate hydrolases"/>
    <property type="match status" value="1"/>
</dbReference>
<dbReference type="Pfam" id="PF01057">
    <property type="entry name" value="Parvo_NS1"/>
    <property type="match status" value="1"/>
</dbReference>
<keyword evidence="1" id="KW-0547">Nucleotide-binding</keyword>
<evidence type="ECO:0000313" key="5">
    <source>
        <dbReference type="Proteomes" id="UP000886998"/>
    </source>
</evidence>
<feature type="domain" description="SF3 helicase" evidence="3">
    <location>
        <begin position="597"/>
        <end position="760"/>
    </location>
</feature>
<name>A0A8X6IT83_9ARAC</name>
<gene>
    <name evidence="4" type="primary">NS1</name>
    <name evidence="4" type="ORF">TNIN_500551</name>
</gene>
<protein>
    <submittedName>
        <fullName evidence="4">Initiator protein NS1</fullName>
    </submittedName>
</protein>
<comment type="caution">
    <text evidence="4">The sequence shown here is derived from an EMBL/GenBank/DDBJ whole genome shotgun (WGS) entry which is preliminary data.</text>
</comment>